<reference evidence="2 3" key="1">
    <citation type="submission" date="2018-11" db="EMBL/GenBank/DDBJ databases">
        <title>YIM 102482-1 draft genome.</title>
        <authorList>
            <person name="Li G."/>
            <person name="Jiang Y."/>
        </authorList>
    </citation>
    <scope>NUCLEOTIDE SEQUENCE [LARGE SCALE GENOMIC DNA]</scope>
    <source>
        <strain evidence="2 3">YIM 102482-1</strain>
    </source>
</reference>
<evidence type="ECO:0008006" key="4">
    <source>
        <dbReference type="Google" id="ProtNLM"/>
    </source>
</evidence>
<dbReference type="EMBL" id="RQVS01000012">
    <property type="protein sequence ID" value="RRJ86081.1"/>
    <property type="molecule type" value="Genomic_DNA"/>
</dbReference>
<comment type="caution">
    <text evidence="2">The sequence shown here is derived from an EMBL/GenBank/DDBJ whole genome shotgun (WGS) entry which is preliminary data.</text>
</comment>
<name>A0A3P3VTF2_9MICO</name>
<gene>
    <name evidence="2" type="ORF">EG850_10190</name>
</gene>
<dbReference type="OrthoDB" id="3381577at2"/>
<dbReference type="RefSeq" id="WP_124973112.1">
    <property type="nucleotide sequence ID" value="NZ_RQVS01000012.1"/>
</dbReference>
<accession>A0A3P3VTF2</accession>
<dbReference type="Proteomes" id="UP000274391">
    <property type="component" value="Unassembled WGS sequence"/>
</dbReference>
<feature type="compositionally biased region" description="Basic residues" evidence="1">
    <location>
        <begin position="1"/>
        <end position="10"/>
    </location>
</feature>
<proteinExistence type="predicted"/>
<evidence type="ECO:0000313" key="2">
    <source>
        <dbReference type="EMBL" id="RRJ86081.1"/>
    </source>
</evidence>
<protein>
    <recommendedName>
        <fullName evidence="4">ATP/GTP-binding protein</fullName>
    </recommendedName>
</protein>
<feature type="region of interest" description="Disordered" evidence="1">
    <location>
        <begin position="1"/>
        <end position="20"/>
    </location>
</feature>
<keyword evidence="3" id="KW-1185">Reference proteome</keyword>
<evidence type="ECO:0000313" key="3">
    <source>
        <dbReference type="Proteomes" id="UP000274391"/>
    </source>
</evidence>
<sequence>MPRSNRRRGGGKRDGEWEPLDIARIRAGSRRTETRRGVEWTVQPIRPERALKPYTCPGCGREVGVGVAHVAVWRADSIMGEDSALADRRHWHTPCWRTF</sequence>
<organism evidence="2 3">
    <name type="scientific">Gulosibacter macacae</name>
    <dbReference type="NCBI Taxonomy" id="2488791"/>
    <lineage>
        <taxon>Bacteria</taxon>
        <taxon>Bacillati</taxon>
        <taxon>Actinomycetota</taxon>
        <taxon>Actinomycetes</taxon>
        <taxon>Micrococcales</taxon>
        <taxon>Microbacteriaceae</taxon>
        <taxon>Gulosibacter</taxon>
    </lineage>
</organism>
<evidence type="ECO:0000256" key="1">
    <source>
        <dbReference type="SAM" id="MobiDB-lite"/>
    </source>
</evidence>
<feature type="compositionally biased region" description="Basic and acidic residues" evidence="1">
    <location>
        <begin position="11"/>
        <end position="20"/>
    </location>
</feature>
<dbReference type="AlphaFoldDB" id="A0A3P3VTF2"/>